<dbReference type="NCBIfam" id="TIGR00792">
    <property type="entry name" value="gph"/>
    <property type="match status" value="1"/>
</dbReference>
<dbReference type="PANTHER" id="PTHR11328:SF36">
    <property type="entry name" value="MELIBIOSE PERMEASE"/>
    <property type="match status" value="1"/>
</dbReference>
<keyword evidence="5" id="KW-1185">Reference proteome</keyword>
<organism evidence="4 5">
    <name type="scientific">Pauljensenia hongkongensis</name>
    <dbReference type="NCBI Taxonomy" id="178339"/>
    <lineage>
        <taxon>Bacteria</taxon>
        <taxon>Bacillati</taxon>
        <taxon>Actinomycetota</taxon>
        <taxon>Actinomycetes</taxon>
        <taxon>Actinomycetales</taxon>
        <taxon>Actinomycetaceae</taxon>
        <taxon>Pauljensenia</taxon>
    </lineage>
</organism>
<dbReference type="Gene3D" id="1.20.1250.20">
    <property type="entry name" value="MFS general substrate transporter like domains"/>
    <property type="match status" value="1"/>
</dbReference>
<name>A0A1D8B166_9ACTO</name>
<dbReference type="GO" id="GO:0015293">
    <property type="term" value="F:symporter activity"/>
    <property type="evidence" value="ECO:0007669"/>
    <property type="project" value="UniProtKB-KW"/>
</dbReference>
<dbReference type="Proteomes" id="UP000095214">
    <property type="component" value="Chromosome"/>
</dbReference>
<dbReference type="GO" id="GO:0008643">
    <property type="term" value="P:carbohydrate transport"/>
    <property type="evidence" value="ECO:0007669"/>
    <property type="project" value="InterPro"/>
</dbReference>
<dbReference type="InterPro" id="IPR036259">
    <property type="entry name" value="MFS_trans_sf"/>
</dbReference>
<dbReference type="AlphaFoldDB" id="A0A1D8B166"/>
<feature type="transmembrane region" description="Helical" evidence="3">
    <location>
        <begin position="56"/>
        <end position="77"/>
    </location>
</feature>
<keyword evidence="3" id="KW-0812">Transmembrane</keyword>
<dbReference type="PANTHER" id="PTHR11328">
    <property type="entry name" value="MAJOR FACILITATOR SUPERFAMILY DOMAIN-CONTAINING PROTEIN"/>
    <property type="match status" value="1"/>
</dbReference>
<evidence type="ECO:0000313" key="5">
    <source>
        <dbReference type="Proteomes" id="UP000095214"/>
    </source>
</evidence>
<evidence type="ECO:0000256" key="3">
    <source>
        <dbReference type="SAM" id="Phobius"/>
    </source>
</evidence>
<feature type="transmembrane region" description="Helical" evidence="3">
    <location>
        <begin position="349"/>
        <end position="372"/>
    </location>
</feature>
<evidence type="ECO:0000256" key="1">
    <source>
        <dbReference type="ARBA" id="ARBA00022448"/>
    </source>
</evidence>
<dbReference type="KEGG" id="phon:BH719_02585"/>
<feature type="transmembrane region" description="Helical" evidence="3">
    <location>
        <begin position="126"/>
        <end position="145"/>
    </location>
</feature>
<keyword evidence="3" id="KW-1133">Transmembrane helix</keyword>
<gene>
    <name evidence="4" type="ORF">BH719_02585</name>
</gene>
<feature type="transmembrane region" description="Helical" evidence="3">
    <location>
        <begin position="21"/>
        <end position="44"/>
    </location>
</feature>
<feature type="transmembrane region" description="Helical" evidence="3">
    <location>
        <begin position="206"/>
        <end position="228"/>
    </location>
</feature>
<dbReference type="InterPro" id="IPR039672">
    <property type="entry name" value="MFS_2"/>
</dbReference>
<dbReference type="RefSeq" id="WP_009743186.1">
    <property type="nucleotide sequence ID" value="NZ_CP017298.1"/>
</dbReference>
<dbReference type="CDD" id="cd17332">
    <property type="entry name" value="MFS_MelB_like"/>
    <property type="match status" value="1"/>
</dbReference>
<dbReference type="SUPFAM" id="SSF103473">
    <property type="entry name" value="MFS general substrate transporter"/>
    <property type="match status" value="1"/>
</dbReference>
<accession>A0A1D8B166</accession>
<feature type="transmembrane region" description="Helical" evidence="3">
    <location>
        <begin position="166"/>
        <end position="194"/>
    </location>
</feature>
<dbReference type="InterPro" id="IPR001927">
    <property type="entry name" value="Na/Gal_symport"/>
</dbReference>
<dbReference type="Pfam" id="PF13347">
    <property type="entry name" value="MFS_2"/>
    <property type="match status" value="1"/>
</dbReference>
<dbReference type="OrthoDB" id="181905at2"/>
<feature type="transmembrane region" description="Helical" evidence="3">
    <location>
        <begin position="401"/>
        <end position="419"/>
    </location>
</feature>
<dbReference type="STRING" id="178339.BH719_02585"/>
<keyword evidence="2" id="KW-0769">Symport</keyword>
<keyword evidence="1" id="KW-0813">Transport</keyword>
<dbReference type="GO" id="GO:0005886">
    <property type="term" value="C:plasma membrane"/>
    <property type="evidence" value="ECO:0007669"/>
    <property type="project" value="TreeGrafter"/>
</dbReference>
<evidence type="ECO:0000313" key="4">
    <source>
        <dbReference type="EMBL" id="AOS46887.1"/>
    </source>
</evidence>
<evidence type="ECO:0000256" key="2">
    <source>
        <dbReference type="ARBA" id="ARBA00022847"/>
    </source>
</evidence>
<proteinExistence type="predicted"/>
<feature type="transmembrane region" description="Helical" evidence="3">
    <location>
        <begin position="98"/>
        <end position="120"/>
    </location>
</feature>
<feature type="transmembrane region" description="Helical" evidence="3">
    <location>
        <begin position="260"/>
        <end position="285"/>
    </location>
</feature>
<keyword evidence="3" id="KW-0472">Membrane</keyword>
<feature type="transmembrane region" description="Helical" evidence="3">
    <location>
        <begin position="323"/>
        <end position="343"/>
    </location>
</feature>
<feature type="transmembrane region" description="Helical" evidence="3">
    <location>
        <begin position="439"/>
        <end position="461"/>
    </location>
</feature>
<dbReference type="EMBL" id="CP017298">
    <property type="protein sequence ID" value="AOS46887.1"/>
    <property type="molecule type" value="Genomic_DNA"/>
</dbReference>
<dbReference type="GO" id="GO:0006814">
    <property type="term" value="P:sodium ion transport"/>
    <property type="evidence" value="ECO:0007669"/>
    <property type="project" value="InterPro"/>
</dbReference>
<reference evidence="4 5" key="1">
    <citation type="submission" date="2016-09" db="EMBL/GenBank/DDBJ databases">
        <title>Complete genome sequence of Actinomyces hongkongensis HKU8.</title>
        <authorList>
            <person name="Gao Y.-X."/>
            <person name="Zhou Y.-Y."/>
            <person name="Xie Y."/>
            <person name="Wang M."/>
            <person name="Wang S.-J."/>
            <person name="Shen S.-G."/>
        </authorList>
    </citation>
    <scope>NUCLEOTIDE SEQUENCE [LARGE SCALE GENOMIC DNA]</scope>
    <source>
        <strain evidence="4 5">HKU8</strain>
    </source>
</reference>
<protein>
    <submittedName>
        <fullName evidence="4">Sodium:solute symporter</fullName>
    </submittedName>
</protein>
<sequence>MSTAPGGSRARPLLVQRICYAFGNLGQAAFYNALSTYFVTYYAAQTLFAQYERTEAEALIGVITVLVFVIRIAEIFLDPLLGNLVDNTTTRFGRFHPWQVIGGVVSSVLLFAIFTGLFGLVNTNKMVFIVVFVIVFIVLDIFYSLRDISYWGMIPALSSSSHERGVFTALGTFTGSIGYNGVTAIVVPVVAFFSSVFAGVTGESQAGWTGFGALIAVLGIVTCLAVAFGTTEQDSPLRAHAAESSNPVQAFVAIAKNDQLLWVSLSYVLYSVANVATTGFMIYLFKFVLEMPNSYSVVGLIAFGIGLATTPLYPFINKRVPRRILYLAGMAFMAAAYVLFIFFSNNVLAVFAALVLFYIPSTFIQMTAILTLTDSVEYGQLKTGRRNEAVTLSVRPMLDKIAGALSNSIVGFVAIAAAMTNDADPASLTAGNITTFKTAAFYVPLAIIVASAAVFAAKVTLSEKKHAEIVKQLETTLGGEDADAAGK</sequence>
<feature type="transmembrane region" description="Helical" evidence="3">
    <location>
        <begin position="297"/>
        <end position="316"/>
    </location>
</feature>